<dbReference type="SUPFAM" id="SSF52540">
    <property type="entry name" value="P-loop containing nucleoside triphosphate hydrolases"/>
    <property type="match status" value="1"/>
</dbReference>
<keyword evidence="1" id="KW-0677">Repeat</keyword>
<evidence type="ECO:0000256" key="1">
    <source>
        <dbReference type="ARBA" id="ARBA00022737"/>
    </source>
</evidence>
<evidence type="ECO:0000259" key="4">
    <source>
        <dbReference type="PROSITE" id="PS50137"/>
    </source>
</evidence>
<dbReference type="InterPro" id="IPR014720">
    <property type="entry name" value="dsRBD_dom"/>
</dbReference>
<evidence type="ECO:0000256" key="2">
    <source>
        <dbReference type="PROSITE-ProRule" id="PRU00266"/>
    </source>
</evidence>
<dbReference type="Gene3D" id="3.30.160.20">
    <property type="match status" value="1"/>
</dbReference>
<dbReference type="Pfam" id="PF00035">
    <property type="entry name" value="dsrm"/>
    <property type="match status" value="1"/>
</dbReference>
<dbReference type="Proteomes" id="UP000054477">
    <property type="component" value="Unassembled WGS sequence"/>
</dbReference>
<dbReference type="Gene3D" id="3.40.50.300">
    <property type="entry name" value="P-loop containing nucleotide triphosphate hydrolases"/>
    <property type="match status" value="1"/>
</dbReference>
<dbReference type="GO" id="GO:0003723">
    <property type="term" value="F:RNA binding"/>
    <property type="evidence" value="ECO:0007669"/>
    <property type="project" value="UniProtKB-UniRule"/>
</dbReference>
<dbReference type="AlphaFoldDB" id="A0A0C9WLZ7"/>
<organism evidence="5 6">
    <name type="scientific">Laccaria amethystina LaAM-08-1</name>
    <dbReference type="NCBI Taxonomy" id="1095629"/>
    <lineage>
        <taxon>Eukaryota</taxon>
        <taxon>Fungi</taxon>
        <taxon>Dikarya</taxon>
        <taxon>Basidiomycota</taxon>
        <taxon>Agaricomycotina</taxon>
        <taxon>Agaricomycetes</taxon>
        <taxon>Agaricomycetidae</taxon>
        <taxon>Agaricales</taxon>
        <taxon>Agaricineae</taxon>
        <taxon>Hydnangiaceae</taxon>
        <taxon>Laccaria</taxon>
    </lineage>
</organism>
<dbReference type="PANTHER" id="PTHR10039:SF17">
    <property type="entry name" value="FUNGAL STAND N-TERMINAL GOODBYE DOMAIN-CONTAINING PROTEIN-RELATED"/>
    <property type="match status" value="1"/>
</dbReference>
<evidence type="ECO:0000313" key="5">
    <source>
        <dbReference type="EMBL" id="KIJ97679.1"/>
    </source>
</evidence>
<dbReference type="InterPro" id="IPR056884">
    <property type="entry name" value="NPHP3-like_N"/>
</dbReference>
<dbReference type="InterPro" id="IPR027417">
    <property type="entry name" value="P-loop_NTPase"/>
</dbReference>
<dbReference type="SUPFAM" id="SSF54768">
    <property type="entry name" value="dsRNA-binding domain-like"/>
    <property type="match status" value="1"/>
</dbReference>
<feature type="domain" description="DRBM" evidence="4">
    <location>
        <begin position="609"/>
        <end position="676"/>
    </location>
</feature>
<keyword evidence="2" id="KW-0694">RNA-binding</keyword>
<dbReference type="HOGENOM" id="CLU_390321_0_0_1"/>
<evidence type="ECO:0000256" key="3">
    <source>
        <dbReference type="SAM" id="MobiDB-lite"/>
    </source>
</evidence>
<accession>A0A0C9WLZ7</accession>
<dbReference type="SMART" id="SM00358">
    <property type="entry name" value="DSRM"/>
    <property type="match status" value="1"/>
</dbReference>
<dbReference type="Pfam" id="PF24883">
    <property type="entry name" value="NPHP3_N"/>
    <property type="match status" value="1"/>
</dbReference>
<keyword evidence="6" id="KW-1185">Reference proteome</keyword>
<dbReference type="PANTHER" id="PTHR10039">
    <property type="entry name" value="AMELOGENIN"/>
    <property type="match status" value="1"/>
</dbReference>
<feature type="compositionally biased region" description="Low complexity" evidence="3">
    <location>
        <begin position="1"/>
        <end position="16"/>
    </location>
</feature>
<gene>
    <name evidence="5" type="ORF">K443DRAFT_681319</name>
</gene>
<dbReference type="OrthoDB" id="3262196at2759"/>
<sequence length="677" mass="77468">MSASNTNSFNNHHSTAIDSNNDYSSTDNRNIINHTTIHDTLVNRTTVNYAQGLEILRDLVVMSASFDSKERKAAAPCLPGTRQVLLDRIYEWGDSRDDRAVFWLHGPAGSGKTSIAMTVAEKYAKENRLVGNFFFSRDHPDCRSVDGVIATIAYQHATSHHVIKKRVKKVLRDPSIIEKLPKIQFEKLIIDPIRPRRLNIILANLGTFLFSPGPPMIVVIDALDECIINSVDNLIEIITHEYQDSPPPIRFLLTSRPEENIRATFRLHPERTCFTNLLDFAAYKDIRQYFKTEFKTLNIRLSDYLTNVKKPWPSPEDIESLVKKSEGLFIYASTLVMFVGEMGSKDPIPLTQKLDYKVPIPPAEKLKSAMMQHNGLDGLYLQVLQDATYSDNPDFMRILGALCLMQTQSSITNLAMFLRLKDSDHLRQLLTGCKSILRIPESNSETITFFHASLRDFLTNRDRSMHFYVDSIMQHLSLLDDCFQEFHIERKLYSFSIDGYPWGNWHNHLLALHHLCEQRQCGKLVDLLKGFFKDRYETVFLSGIHRFHDSNGQWPLAWGEIFATSFELNLEMLQRKLSLLEGVVKELPLQTGCLRKIVTEALNGIYKYSYPSMLNNNCQRDKRSIEYIESHEGPSHRKIWTLTVFVDRIEYGKGIGETKATAKAAAAKAALECLGWL</sequence>
<feature type="region of interest" description="Disordered" evidence="3">
    <location>
        <begin position="1"/>
        <end position="24"/>
    </location>
</feature>
<protein>
    <recommendedName>
        <fullName evidence="4">DRBM domain-containing protein</fullName>
    </recommendedName>
</protein>
<dbReference type="PROSITE" id="PS50137">
    <property type="entry name" value="DS_RBD"/>
    <property type="match status" value="1"/>
</dbReference>
<proteinExistence type="predicted"/>
<reference evidence="6" key="2">
    <citation type="submission" date="2015-01" db="EMBL/GenBank/DDBJ databases">
        <title>Evolutionary Origins and Diversification of the Mycorrhizal Mutualists.</title>
        <authorList>
            <consortium name="DOE Joint Genome Institute"/>
            <consortium name="Mycorrhizal Genomics Consortium"/>
            <person name="Kohler A."/>
            <person name="Kuo A."/>
            <person name="Nagy L.G."/>
            <person name="Floudas D."/>
            <person name="Copeland A."/>
            <person name="Barry K.W."/>
            <person name="Cichocki N."/>
            <person name="Veneault-Fourrey C."/>
            <person name="LaButti K."/>
            <person name="Lindquist E.A."/>
            <person name="Lipzen A."/>
            <person name="Lundell T."/>
            <person name="Morin E."/>
            <person name="Murat C."/>
            <person name="Riley R."/>
            <person name="Ohm R."/>
            <person name="Sun H."/>
            <person name="Tunlid A."/>
            <person name="Henrissat B."/>
            <person name="Grigoriev I.V."/>
            <person name="Hibbett D.S."/>
            <person name="Martin F."/>
        </authorList>
    </citation>
    <scope>NUCLEOTIDE SEQUENCE [LARGE SCALE GENOMIC DNA]</scope>
    <source>
        <strain evidence="6">LaAM-08-1</strain>
    </source>
</reference>
<reference evidence="5 6" key="1">
    <citation type="submission" date="2014-04" db="EMBL/GenBank/DDBJ databases">
        <authorList>
            <consortium name="DOE Joint Genome Institute"/>
            <person name="Kuo A."/>
            <person name="Kohler A."/>
            <person name="Nagy L.G."/>
            <person name="Floudas D."/>
            <person name="Copeland A."/>
            <person name="Barry K.W."/>
            <person name="Cichocki N."/>
            <person name="Veneault-Fourrey C."/>
            <person name="LaButti K."/>
            <person name="Lindquist E.A."/>
            <person name="Lipzen A."/>
            <person name="Lundell T."/>
            <person name="Morin E."/>
            <person name="Murat C."/>
            <person name="Sun H."/>
            <person name="Tunlid A."/>
            <person name="Henrissat B."/>
            <person name="Grigoriev I.V."/>
            <person name="Hibbett D.S."/>
            <person name="Martin F."/>
            <person name="Nordberg H.P."/>
            <person name="Cantor M.N."/>
            <person name="Hua S.X."/>
        </authorList>
    </citation>
    <scope>NUCLEOTIDE SEQUENCE [LARGE SCALE GENOMIC DNA]</scope>
    <source>
        <strain evidence="5 6">LaAM-08-1</strain>
    </source>
</reference>
<evidence type="ECO:0000313" key="6">
    <source>
        <dbReference type="Proteomes" id="UP000054477"/>
    </source>
</evidence>
<dbReference type="EMBL" id="KN838686">
    <property type="protein sequence ID" value="KIJ97679.1"/>
    <property type="molecule type" value="Genomic_DNA"/>
</dbReference>
<name>A0A0C9WLZ7_9AGAR</name>